<name>A0A2R5G662_9STRA</name>
<sequence length="353" mass="39298">MIWTAWSWLVWLLDWFWWLTVKPSLYLLGAGTLWHLSQRWFYRLLARQIARPSGWFGRNVAHGLMKDLNSAGVAWAFARLPFPVGPAAQSTSRTDADADDDLHNAKDRNVCEDVHVGDEEISQQHKEDESNGTADDIGTPLEQRERVRGKRPRNAETLPLGSQSQKEASPALKILDVGCGGGLCFAPFLERFPDPSACVLEGLDISPEALEHCQEAVPDPERINLTLGSVEKLPWEDNSFDGVLAFHMFDIWAAADQEKRALAEMARCLRPGGLLALTTKEQSAYLRSAEVQAGMQQGICRIVTNAYVQAAIRMAGLEVIRQETQPEADCKARTPERDAIPIPSVLTIGRKPF</sequence>
<keyword evidence="2" id="KW-1133">Transmembrane helix</keyword>
<evidence type="ECO:0000313" key="4">
    <source>
        <dbReference type="EMBL" id="GBG26547.1"/>
    </source>
</evidence>
<organism evidence="4 5">
    <name type="scientific">Hondaea fermentalgiana</name>
    <dbReference type="NCBI Taxonomy" id="2315210"/>
    <lineage>
        <taxon>Eukaryota</taxon>
        <taxon>Sar</taxon>
        <taxon>Stramenopiles</taxon>
        <taxon>Bigyra</taxon>
        <taxon>Labyrinthulomycetes</taxon>
        <taxon>Thraustochytrida</taxon>
        <taxon>Thraustochytriidae</taxon>
        <taxon>Hondaea</taxon>
    </lineage>
</organism>
<dbReference type="Gene3D" id="3.40.50.150">
    <property type="entry name" value="Vaccinia Virus protein VP39"/>
    <property type="match status" value="1"/>
</dbReference>
<gene>
    <name evidence="4" type="ORF">FCC1311_027682</name>
</gene>
<reference evidence="4 5" key="1">
    <citation type="submission" date="2017-12" db="EMBL/GenBank/DDBJ databases">
        <title>Sequencing, de novo assembly and annotation of complete genome of a new Thraustochytrid species, strain FCC1311.</title>
        <authorList>
            <person name="Sedici K."/>
            <person name="Godart F."/>
            <person name="Aiese Cigliano R."/>
            <person name="Sanseverino W."/>
            <person name="Barakat M."/>
            <person name="Ortet P."/>
            <person name="Marechal E."/>
            <person name="Cagnac O."/>
            <person name="Amato A."/>
        </authorList>
    </citation>
    <scope>NUCLEOTIDE SEQUENCE [LARGE SCALE GENOMIC DNA]</scope>
</reference>
<dbReference type="InterPro" id="IPR013216">
    <property type="entry name" value="Methyltransf_11"/>
</dbReference>
<dbReference type="Proteomes" id="UP000241890">
    <property type="component" value="Unassembled WGS sequence"/>
</dbReference>
<dbReference type="Pfam" id="PF08241">
    <property type="entry name" value="Methyltransf_11"/>
    <property type="match status" value="1"/>
</dbReference>
<dbReference type="GO" id="GO:0032259">
    <property type="term" value="P:methylation"/>
    <property type="evidence" value="ECO:0007669"/>
    <property type="project" value="UniProtKB-KW"/>
</dbReference>
<keyword evidence="4" id="KW-0489">Methyltransferase</keyword>
<dbReference type="GO" id="GO:0008757">
    <property type="term" value="F:S-adenosylmethionine-dependent methyltransferase activity"/>
    <property type="evidence" value="ECO:0007669"/>
    <property type="project" value="InterPro"/>
</dbReference>
<proteinExistence type="predicted"/>
<evidence type="ECO:0000256" key="2">
    <source>
        <dbReference type="SAM" id="Phobius"/>
    </source>
</evidence>
<dbReference type="SUPFAM" id="SSF53335">
    <property type="entry name" value="S-adenosyl-L-methionine-dependent methyltransferases"/>
    <property type="match status" value="1"/>
</dbReference>
<protein>
    <submittedName>
        <fullName evidence="4">Sterol 24-C-methyltransferase</fullName>
    </submittedName>
</protein>
<keyword evidence="2" id="KW-0472">Membrane</keyword>
<dbReference type="CDD" id="cd02440">
    <property type="entry name" value="AdoMet_MTases"/>
    <property type="match status" value="1"/>
</dbReference>
<feature type="transmembrane region" description="Helical" evidence="2">
    <location>
        <begin position="15"/>
        <end position="36"/>
    </location>
</feature>
<dbReference type="EMBL" id="BEYU01000021">
    <property type="protein sequence ID" value="GBG26547.1"/>
    <property type="molecule type" value="Genomic_DNA"/>
</dbReference>
<dbReference type="OrthoDB" id="3647at2759"/>
<feature type="domain" description="Methyltransferase type 11" evidence="3">
    <location>
        <begin position="175"/>
        <end position="276"/>
    </location>
</feature>
<evidence type="ECO:0000259" key="3">
    <source>
        <dbReference type="Pfam" id="PF08241"/>
    </source>
</evidence>
<dbReference type="InParanoid" id="A0A2R5G662"/>
<accession>A0A2R5G662</accession>
<dbReference type="PANTHER" id="PTHR43591">
    <property type="entry name" value="METHYLTRANSFERASE"/>
    <property type="match status" value="1"/>
</dbReference>
<dbReference type="InterPro" id="IPR029063">
    <property type="entry name" value="SAM-dependent_MTases_sf"/>
</dbReference>
<evidence type="ECO:0000313" key="5">
    <source>
        <dbReference type="Proteomes" id="UP000241890"/>
    </source>
</evidence>
<feature type="region of interest" description="Disordered" evidence="1">
    <location>
        <begin position="119"/>
        <end position="166"/>
    </location>
</feature>
<dbReference type="AlphaFoldDB" id="A0A2R5G662"/>
<evidence type="ECO:0000256" key="1">
    <source>
        <dbReference type="SAM" id="MobiDB-lite"/>
    </source>
</evidence>
<keyword evidence="2" id="KW-0812">Transmembrane</keyword>
<keyword evidence="4" id="KW-0808">Transferase</keyword>
<comment type="caution">
    <text evidence="4">The sequence shown here is derived from an EMBL/GenBank/DDBJ whole genome shotgun (WGS) entry which is preliminary data.</text>
</comment>
<keyword evidence="5" id="KW-1185">Reference proteome</keyword>
<feature type="compositionally biased region" description="Basic and acidic residues" evidence="1">
    <location>
        <begin position="119"/>
        <end position="129"/>
    </location>
</feature>